<evidence type="ECO:0000256" key="2">
    <source>
        <dbReference type="ARBA" id="ARBA00022741"/>
    </source>
</evidence>
<keyword evidence="1" id="KW-0808">Transferase</keyword>
<evidence type="ECO:0000313" key="9">
    <source>
        <dbReference type="Proteomes" id="UP001485043"/>
    </source>
</evidence>
<accession>A0AAW1TDU9</accession>
<dbReference type="SMART" id="SM00220">
    <property type="entry name" value="S_TKc"/>
    <property type="match status" value="1"/>
</dbReference>
<dbReference type="AlphaFoldDB" id="A0AAW1TDU9"/>
<dbReference type="SUPFAM" id="SSF56112">
    <property type="entry name" value="Protein kinase-like (PK-like)"/>
    <property type="match status" value="1"/>
</dbReference>
<keyword evidence="2 5" id="KW-0547">Nucleotide-binding</keyword>
<dbReference type="PANTHER" id="PTHR24346">
    <property type="entry name" value="MAP/MICROTUBULE AFFINITY-REGULATING KINASE"/>
    <property type="match status" value="1"/>
</dbReference>
<feature type="region of interest" description="Disordered" evidence="6">
    <location>
        <begin position="191"/>
        <end position="210"/>
    </location>
</feature>
<dbReference type="GO" id="GO:0004674">
    <property type="term" value="F:protein serine/threonine kinase activity"/>
    <property type="evidence" value="ECO:0007669"/>
    <property type="project" value="TreeGrafter"/>
</dbReference>
<name>A0AAW1TDU9_9CHLO</name>
<dbReference type="InterPro" id="IPR017441">
    <property type="entry name" value="Protein_kinase_ATP_BS"/>
</dbReference>
<dbReference type="Proteomes" id="UP001485043">
    <property type="component" value="Unassembled WGS sequence"/>
</dbReference>
<dbReference type="PROSITE" id="PS00108">
    <property type="entry name" value="PROTEIN_KINASE_ST"/>
    <property type="match status" value="1"/>
</dbReference>
<dbReference type="InterPro" id="IPR000719">
    <property type="entry name" value="Prot_kinase_dom"/>
</dbReference>
<organism evidence="8 9">
    <name type="scientific">Apatococcus fuscideae</name>
    <dbReference type="NCBI Taxonomy" id="2026836"/>
    <lineage>
        <taxon>Eukaryota</taxon>
        <taxon>Viridiplantae</taxon>
        <taxon>Chlorophyta</taxon>
        <taxon>core chlorophytes</taxon>
        <taxon>Trebouxiophyceae</taxon>
        <taxon>Chlorellales</taxon>
        <taxon>Chlorellaceae</taxon>
        <taxon>Apatococcus</taxon>
    </lineage>
</organism>
<comment type="caution">
    <text evidence="8">The sequence shown here is derived from an EMBL/GenBank/DDBJ whole genome shotgun (WGS) entry which is preliminary data.</text>
</comment>
<dbReference type="Gene3D" id="1.10.510.10">
    <property type="entry name" value="Transferase(Phosphotransferase) domain 1"/>
    <property type="match status" value="1"/>
</dbReference>
<dbReference type="InterPro" id="IPR011009">
    <property type="entry name" value="Kinase-like_dom_sf"/>
</dbReference>
<feature type="region of interest" description="Disordered" evidence="6">
    <location>
        <begin position="437"/>
        <end position="517"/>
    </location>
</feature>
<dbReference type="PANTHER" id="PTHR24346:SF77">
    <property type="entry name" value="SERINE THREONINE PROTEIN KINASE"/>
    <property type="match status" value="1"/>
</dbReference>
<dbReference type="EMBL" id="JALJOV010000120">
    <property type="protein sequence ID" value="KAK9866973.1"/>
    <property type="molecule type" value="Genomic_DNA"/>
</dbReference>
<feature type="domain" description="Protein kinase" evidence="7">
    <location>
        <begin position="664"/>
        <end position="964"/>
    </location>
</feature>
<feature type="compositionally biased region" description="Polar residues" evidence="6">
    <location>
        <begin position="378"/>
        <end position="388"/>
    </location>
</feature>
<dbReference type="PROSITE" id="PS00107">
    <property type="entry name" value="PROTEIN_KINASE_ATP"/>
    <property type="match status" value="1"/>
</dbReference>
<dbReference type="InterPro" id="IPR008271">
    <property type="entry name" value="Ser/Thr_kinase_AS"/>
</dbReference>
<sequence>MTELRMVDDEGQTVSVRACNKGQVELRKLSIPALSASPTSLLGPGFSRSARRRLQGTPIRCSTPPDSFREAAPSADKIPKRVLLHNLAARLGQSLVAGRNREAIRGHATHVLSKECNLADELPDVIYAQRLTALEYYGNLASFCGCLNDNPGGLMEGSWSPLHSLDQSDSPISSPAARWFAMELDENHMRSLTSRPASHRSAAGSSTGSMMPRRALRSHVEAVCSCFIQLRILEFLVRELALEYRVQNRFGHGSRRPSNSISRLPSSGSLSLTPSKRPPVVLAFSPSIEEPSTPSPRRARPSLGTARLPSFVPKLALGAMAPSDQSSALSSRQGRPTSRFHPEFVAKTTASANPAASLLLPKLSLAGLQCHTAAPGPSESSRQMLSHRSTPEPGLPVSIMPLSPSLATLPSSVGLPEEEQVHPAVPMIDIAGAARMAQARGLGPKSSQPCSERAHPTRLMMTPRKKPWSATDRAERSPRNGINSPRIAARHSSQDESDSSSDSEHGSPRHKAPTNILEGYKRGYDMEEDMEQDLAAEGLRTDADTSDDDASDQLAASEHPEQIRPASSTRSAKEADGRLRSKIQVVDMVLVGLLDRHGQLDARLVPDRPQEQHLVDMPAILQAHLSHAANQNILSELRMQISRSRPAARLLRLLAAPLFDSSIYTQIRHIGKGAYANVYRFQNNHDDRQVAIKVIERQSNDVSCQHLSIFAEVSIMEEMRDCEWTADLLDYGLMGQDWWLVMPLYAASLKQWRSRQPLGIGDRLPLYSALFVQLLQAVMALHQKRVVHYDLKLENVLLDCIPGLPDREFWHPPGTAHPCFKVVLTDFGESRRFGPDEPAVTTRDRGTLHTKSPEMLEAANAAKTWANSFDRRKLRGAGAPSDVWSLGCLLYELLTGTILFDEGDEASVSLKVLHAHPLLSPQKLTALEGCPGAASLLHFMLVRDPRRRPTLPDIMHRLERNPLC</sequence>
<evidence type="ECO:0000256" key="1">
    <source>
        <dbReference type="ARBA" id="ARBA00022679"/>
    </source>
</evidence>
<feature type="compositionally biased region" description="Low complexity" evidence="6">
    <location>
        <begin position="285"/>
        <end position="296"/>
    </location>
</feature>
<keyword evidence="9" id="KW-1185">Reference proteome</keyword>
<dbReference type="CDD" id="cd00180">
    <property type="entry name" value="PKc"/>
    <property type="match status" value="1"/>
</dbReference>
<feature type="region of interest" description="Disordered" evidence="6">
    <location>
        <begin position="371"/>
        <end position="402"/>
    </location>
</feature>
<feature type="compositionally biased region" description="Low complexity" evidence="6">
    <location>
        <begin position="256"/>
        <end position="275"/>
    </location>
</feature>
<protein>
    <recommendedName>
        <fullName evidence="7">Protein kinase domain-containing protein</fullName>
    </recommendedName>
</protein>
<dbReference type="GO" id="GO:0005737">
    <property type="term" value="C:cytoplasm"/>
    <property type="evidence" value="ECO:0007669"/>
    <property type="project" value="TreeGrafter"/>
</dbReference>
<evidence type="ECO:0000313" key="8">
    <source>
        <dbReference type="EMBL" id="KAK9866973.1"/>
    </source>
</evidence>
<feature type="region of interest" description="Disordered" evidence="6">
    <location>
        <begin position="251"/>
        <end position="304"/>
    </location>
</feature>
<evidence type="ECO:0000256" key="5">
    <source>
        <dbReference type="PROSITE-ProRule" id="PRU10141"/>
    </source>
</evidence>
<gene>
    <name evidence="8" type="ORF">WJX84_010760</name>
</gene>
<keyword evidence="3" id="KW-0418">Kinase</keyword>
<dbReference type="Pfam" id="PF00069">
    <property type="entry name" value="Pkinase"/>
    <property type="match status" value="1"/>
</dbReference>
<evidence type="ECO:0000256" key="3">
    <source>
        <dbReference type="ARBA" id="ARBA00022777"/>
    </source>
</evidence>
<evidence type="ECO:0000256" key="4">
    <source>
        <dbReference type="ARBA" id="ARBA00022840"/>
    </source>
</evidence>
<keyword evidence="4 5" id="KW-0067">ATP-binding</keyword>
<evidence type="ECO:0000256" key="6">
    <source>
        <dbReference type="SAM" id="MobiDB-lite"/>
    </source>
</evidence>
<feature type="region of interest" description="Disordered" evidence="6">
    <location>
        <begin position="542"/>
        <end position="576"/>
    </location>
</feature>
<dbReference type="GO" id="GO:0005524">
    <property type="term" value="F:ATP binding"/>
    <property type="evidence" value="ECO:0007669"/>
    <property type="project" value="UniProtKB-UniRule"/>
</dbReference>
<proteinExistence type="predicted"/>
<dbReference type="PROSITE" id="PS50011">
    <property type="entry name" value="PROTEIN_KINASE_DOM"/>
    <property type="match status" value="1"/>
</dbReference>
<feature type="binding site" evidence="5">
    <location>
        <position position="693"/>
    </location>
    <ligand>
        <name>ATP</name>
        <dbReference type="ChEBI" id="CHEBI:30616"/>
    </ligand>
</feature>
<evidence type="ECO:0000259" key="7">
    <source>
        <dbReference type="PROSITE" id="PS50011"/>
    </source>
</evidence>
<reference evidence="8 9" key="1">
    <citation type="journal article" date="2024" name="Nat. Commun.">
        <title>Phylogenomics reveals the evolutionary origins of lichenization in chlorophyte algae.</title>
        <authorList>
            <person name="Puginier C."/>
            <person name="Libourel C."/>
            <person name="Otte J."/>
            <person name="Skaloud P."/>
            <person name="Haon M."/>
            <person name="Grisel S."/>
            <person name="Petersen M."/>
            <person name="Berrin J.G."/>
            <person name="Delaux P.M."/>
            <person name="Dal Grande F."/>
            <person name="Keller J."/>
        </authorList>
    </citation>
    <scope>NUCLEOTIDE SEQUENCE [LARGE SCALE GENOMIC DNA]</scope>
    <source>
        <strain evidence="8 9">SAG 2523</strain>
    </source>
</reference>
<dbReference type="GO" id="GO:0035556">
    <property type="term" value="P:intracellular signal transduction"/>
    <property type="evidence" value="ECO:0007669"/>
    <property type="project" value="TreeGrafter"/>
</dbReference>